<reference evidence="1 2" key="1">
    <citation type="journal article" date="2014" name="PLoS Genet.">
        <title>The Genome of Spironucleus salmonicida Highlights a Fish Pathogen Adapted to Fluctuating Environments.</title>
        <authorList>
            <person name="Xu F."/>
            <person name="Jerlstrom-Hultqvist J."/>
            <person name="Einarsson E."/>
            <person name="Astvaldsson A."/>
            <person name="Svard S.G."/>
            <person name="Andersson J.O."/>
        </authorList>
    </citation>
    <scope>NUCLEOTIDE SEQUENCE</scope>
    <source>
        <strain evidence="2">ATCC 50377</strain>
    </source>
</reference>
<gene>
    <name evidence="1" type="ORF">SS50377_14935</name>
    <name evidence="2" type="ORF">SS50377_20301</name>
</gene>
<sequence length="808" mass="92924">MPPKKATIKSSKPIQQIPQKRPTMIEINSQMSAKSKKLYQSLFTLIDKRDYPQIYKSASELLQAHPDHLDAQSFKAYAIYHMPADQFAIVIDFSPTEQASANKPQQTLQTCGLRLLQAAALHSKTESHLPLQLLANTYKQLQNYSEAASLFGQILAQPHWQTNANFAKERAVCAFLSGEKAANFFEKSLKLSDKSTKTLSLNGLQIAKNELDSTYFDEIRDLIKKEGTISRSGKENWDVEAAGLSQIGFYKNFLQRQNDKSGAIADLESNSELLDIEKRVELLVQLQISSVLNGEWKVELLAESVKLLISRNPDNLLYVKMLITTVIIQHESYEFISENKEKLLIFDVLDIVNQPLKAQVFDIVNSLATSQFQKLQIIVRVNKFVFDENFRFLVAEHLKINNVNSLKILEKFTDITPHLQEINKIVCTFLEKNCKKTIFALSFLLKYTSCEVQNVMGWFKISKFLKGKFDQKLDFKVEKSALKQFQITKNDEFLTYANEKFEEVETQNYFEINNQQIIQEILLLSETLSFESQIEALKLAILLDPRDRFLNVLLSKKQAKYGFQTDSVLTYQRFVARTNALLNLFEIQDQNCLLELAVSPGKQCILEVANAVLDYEDGAKNSEKVTNPRQPLIQHQFSDEENSLIIHNNITNLPLQLKCIVELILVFHEQQQDIRELFLVSLSKYQVDTYMQLLDGYSKDLLKQKNVQLVLSAFQDVLEKIQAIPNDELQKFVDVYEPLFDNLHQKIWAHHTQLDGIEYERLVDYDPFCFDLLKQYLGKGKIRLNKKIGKFIQKAVQAGCQFECGVIQ</sequence>
<name>V6LL49_9EUKA</name>
<protein>
    <submittedName>
        <fullName evidence="1">Uncharacterized protein</fullName>
    </submittedName>
</protein>
<proteinExistence type="predicted"/>
<organism evidence="1">
    <name type="scientific">Spironucleus salmonicida</name>
    <dbReference type="NCBI Taxonomy" id="348837"/>
    <lineage>
        <taxon>Eukaryota</taxon>
        <taxon>Metamonada</taxon>
        <taxon>Diplomonadida</taxon>
        <taxon>Hexamitidae</taxon>
        <taxon>Hexamitinae</taxon>
        <taxon>Spironucleus</taxon>
    </lineage>
</organism>
<evidence type="ECO:0000313" key="2">
    <source>
        <dbReference type="EMBL" id="KAH0576955.1"/>
    </source>
</evidence>
<dbReference type="Proteomes" id="UP000018208">
    <property type="component" value="Unassembled WGS sequence"/>
</dbReference>
<dbReference type="VEuPathDB" id="GiardiaDB:SS50377_20301"/>
<evidence type="ECO:0000313" key="3">
    <source>
        <dbReference type="Proteomes" id="UP000018208"/>
    </source>
</evidence>
<keyword evidence="3" id="KW-1185">Reference proteome</keyword>
<dbReference type="EMBL" id="AUWU02000001">
    <property type="protein sequence ID" value="KAH0576955.1"/>
    <property type="molecule type" value="Genomic_DNA"/>
</dbReference>
<dbReference type="AlphaFoldDB" id="V6LL49"/>
<dbReference type="Gene3D" id="1.25.40.1040">
    <property type="match status" value="1"/>
</dbReference>
<dbReference type="EMBL" id="KI546100">
    <property type="protein sequence ID" value="EST45355.1"/>
    <property type="molecule type" value="Genomic_DNA"/>
</dbReference>
<evidence type="ECO:0000313" key="1">
    <source>
        <dbReference type="EMBL" id="EST45355.1"/>
    </source>
</evidence>
<reference evidence="2" key="2">
    <citation type="submission" date="2020-12" db="EMBL/GenBank/DDBJ databases">
        <title>New Spironucleus salmonicida genome in near-complete chromosomes.</title>
        <authorList>
            <person name="Xu F."/>
            <person name="Kurt Z."/>
            <person name="Jimenez-Gonzalez A."/>
            <person name="Astvaldsson A."/>
            <person name="Andersson J.O."/>
            <person name="Svard S.G."/>
        </authorList>
    </citation>
    <scope>NUCLEOTIDE SEQUENCE</scope>
    <source>
        <strain evidence="2">ATCC 50377</strain>
    </source>
</reference>
<accession>V6LL49</accession>